<feature type="compositionally biased region" description="Basic and acidic residues" evidence="1">
    <location>
        <begin position="481"/>
        <end position="491"/>
    </location>
</feature>
<dbReference type="Proteomes" id="UP000799428">
    <property type="component" value="Unassembled WGS sequence"/>
</dbReference>
<reference evidence="2" key="1">
    <citation type="journal article" date="2020" name="Stud. Mycol.">
        <title>101 Dothideomycetes genomes: a test case for predicting lifestyles and emergence of pathogens.</title>
        <authorList>
            <person name="Haridas S."/>
            <person name="Albert R."/>
            <person name="Binder M."/>
            <person name="Bloem J."/>
            <person name="Labutti K."/>
            <person name="Salamov A."/>
            <person name="Andreopoulos B."/>
            <person name="Baker S."/>
            <person name="Barry K."/>
            <person name="Bills G."/>
            <person name="Bluhm B."/>
            <person name="Cannon C."/>
            <person name="Castanera R."/>
            <person name="Culley D."/>
            <person name="Daum C."/>
            <person name="Ezra D."/>
            <person name="Gonzalez J."/>
            <person name="Henrissat B."/>
            <person name="Kuo A."/>
            <person name="Liang C."/>
            <person name="Lipzen A."/>
            <person name="Lutzoni F."/>
            <person name="Magnuson J."/>
            <person name="Mondo S."/>
            <person name="Nolan M."/>
            <person name="Ohm R."/>
            <person name="Pangilinan J."/>
            <person name="Park H.-J."/>
            <person name="Ramirez L."/>
            <person name="Alfaro M."/>
            <person name="Sun H."/>
            <person name="Tritt A."/>
            <person name="Yoshinaga Y."/>
            <person name="Zwiers L.-H."/>
            <person name="Turgeon B."/>
            <person name="Goodwin S."/>
            <person name="Spatafora J."/>
            <person name="Crous P."/>
            <person name="Grigoriev I."/>
        </authorList>
    </citation>
    <scope>NUCLEOTIDE SEQUENCE</scope>
    <source>
        <strain evidence="2">CBS 279.74</strain>
    </source>
</reference>
<keyword evidence="3" id="KW-1185">Reference proteome</keyword>
<evidence type="ECO:0000313" key="2">
    <source>
        <dbReference type="EMBL" id="KAF2706357.1"/>
    </source>
</evidence>
<dbReference type="EMBL" id="MU005776">
    <property type="protein sequence ID" value="KAF2706357.1"/>
    <property type="molecule type" value="Genomic_DNA"/>
</dbReference>
<name>A0A6G1K1U3_9PLEO</name>
<evidence type="ECO:0000256" key="1">
    <source>
        <dbReference type="SAM" id="MobiDB-lite"/>
    </source>
</evidence>
<organism evidence="2 3">
    <name type="scientific">Pleomassaria siparia CBS 279.74</name>
    <dbReference type="NCBI Taxonomy" id="1314801"/>
    <lineage>
        <taxon>Eukaryota</taxon>
        <taxon>Fungi</taxon>
        <taxon>Dikarya</taxon>
        <taxon>Ascomycota</taxon>
        <taxon>Pezizomycotina</taxon>
        <taxon>Dothideomycetes</taxon>
        <taxon>Pleosporomycetidae</taxon>
        <taxon>Pleosporales</taxon>
        <taxon>Pleomassariaceae</taxon>
        <taxon>Pleomassaria</taxon>
    </lineage>
</organism>
<feature type="region of interest" description="Disordered" evidence="1">
    <location>
        <begin position="481"/>
        <end position="502"/>
    </location>
</feature>
<proteinExistence type="predicted"/>
<sequence length="700" mass="78698">MDAMNASTEQVITATINQGHGVLSSNAVDNPTSKLLNRGSQHVSDRYGSGRVFAQCHRFLENVKSHFGEFSRQSVTIHDTLGQFRAGKIPKRDVYQTIYGELGNCTRLVHDLEDILNPQDAFMDASGFRRQVSSPPTPVQQDFTELPLQHFLQPQHWPYLRMPDISLWGPNQRLHLAMQSSIDPQLLRAPLVHRNVPSAFQQIYQHQISDSYEDDIPHQPTYIQKDLENMYREYIASRIPSSPAATRTPMSLAGCKKHTSPASPPYGVFGYEMQHSSPIRDVNPRPRTPYAIDEARERDRFEDTWVTQSERELVAGRRNNPTPHQNTQTIAPTCLQHHGYSKANPYVLGTPIAVPLGQPTPPDMMPSEMSHRRSVSQTYPNHNEDGEYENGTFAPRPLAPAPASAPIIMQQPAHDLNQQLPARRPSVIAPRTYYHFVHSICGKSYSSRYNVKKHHWGTVVDDLDTVTGCWAKNGKPDVQWDEHPTCRDQRSARSRSTKTHKLETAHPEFKAPVAPAMVPENTLAGFPILSETPQTVAETLKRSPSVLKSPQMEIIPYHTSRLPIRSGIDTLLMAVNVAVKIDAPTPQGRNDSVVSHLDAQAAVDEERQYRPIPPHEASHTHSHVPYSYRVPPSRSDMELGMTQSVHCPIAMHEDMSSETKDESMKAYRASRSSISKRELKMLGLENVPGPTKKKLRIVGL</sequence>
<protein>
    <submittedName>
        <fullName evidence="2">Uncharacterized protein</fullName>
    </submittedName>
</protein>
<dbReference type="AlphaFoldDB" id="A0A6G1K1U3"/>
<dbReference type="OrthoDB" id="3644322at2759"/>
<accession>A0A6G1K1U3</accession>
<evidence type="ECO:0000313" key="3">
    <source>
        <dbReference type="Proteomes" id="UP000799428"/>
    </source>
</evidence>
<gene>
    <name evidence="2" type="ORF">K504DRAFT_493488</name>
</gene>